<sequence length="159" mass="18034">MTFQAELDRINKTGKKDRLGQISTPSHIATFMAELIVGKDTDLTDKTVLDPCVGTGNLLISLRGRGTILVGNDVDKEALETCKQRIPEAILTNCNIFLCVNPKLVIKDSEKKMVELHEEHRKLLSKEKLDKEETKRIKKISLEVEERIKLIEENKKVKP</sequence>
<dbReference type="AlphaFoldDB" id="A0A9W4SK07"/>
<name>A0A9W4SK07_9GLOM</name>
<dbReference type="EMBL" id="CAMKVN010000911">
    <property type="protein sequence ID" value="CAI2172204.1"/>
    <property type="molecule type" value="Genomic_DNA"/>
</dbReference>
<dbReference type="GO" id="GO:0008170">
    <property type="term" value="F:N-methyltransferase activity"/>
    <property type="evidence" value="ECO:0007669"/>
    <property type="project" value="InterPro"/>
</dbReference>
<evidence type="ECO:0000313" key="3">
    <source>
        <dbReference type="Proteomes" id="UP001153678"/>
    </source>
</evidence>
<protein>
    <submittedName>
        <fullName evidence="2">8023_t:CDS:1</fullName>
    </submittedName>
</protein>
<dbReference type="SUPFAM" id="SSF53335">
    <property type="entry name" value="S-adenosyl-L-methionine-dependent methyltransferases"/>
    <property type="match status" value="1"/>
</dbReference>
<reference evidence="2" key="1">
    <citation type="submission" date="2022-08" db="EMBL/GenBank/DDBJ databases">
        <authorList>
            <person name="Kallberg Y."/>
            <person name="Tangrot J."/>
            <person name="Rosling A."/>
        </authorList>
    </citation>
    <scope>NUCLEOTIDE SEQUENCE</scope>
    <source>
        <strain evidence="2">Wild A</strain>
    </source>
</reference>
<comment type="caution">
    <text evidence="2">The sequence shown here is derived from an EMBL/GenBank/DDBJ whole genome shotgun (WGS) entry which is preliminary data.</text>
</comment>
<accession>A0A9W4SK07</accession>
<evidence type="ECO:0000259" key="1">
    <source>
        <dbReference type="Pfam" id="PF02384"/>
    </source>
</evidence>
<gene>
    <name evidence="2" type="ORF">FWILDA_LOCUS5460</name>
</gene>
<dbReference type="PRINTS" id="PR00507">
    <property type="entry name" value="N12N6MTFRASE"/>
</dbReference>
<dbReference type="CDD" id="cd02440">
    <property type="entry name" value="AdoMet_MTases"/>
    <property type="match status" value="1"/>
</dbReference>
<dbReference type="Pfam" id="PF02384">
    <property type="entry name" value="N6_Mtase"/>
    <property type="match status" value="1"/>
</dbReference>
<dbReference type="Gene3D" id="3.40.50.150">
    <property type="entry name" value="Vaccinia Virus protein VP39"/>
    <property type="match status" value="1"/>
</dbReference>
<proteinExistence type="predicted"/>
<dbReference type="GO" id="GO:0003677">
    <property type="term" value="F:DNA binding"/>
    <property type="evidence" value="ECO:0007669"/>
    <property type="project" value="InterPro"/>
</dbReference>
<evidence type="ECO:0000313" key="2">
    <source>
        <dbReference type="EMBL" id="CAI2172204.1"/>
    </source>
</evidence>
<feature type="domain" description="DNA methylase adenine-specific" evidence="1">
    <location>
        <begin position="15"/>
        <end position="61"/>
    </location>
</feature>
<dbReference type="Proteomes" id="UP001153678">
    <property type="component" value="Unassembled WGS sequence"/>
</dbReference>
<dbReference type="InterPro" id="IPR003356">
    <property type="entry name" value="DNA_methylase_A-5"/>
</dbReference>
<keyword evidence="3" id="KW-1185">Reference proteome</keyword>
<organism evidence="2 3">
    <name type="scientific">Funneliformis geosporum</name>
    <dbReference type="NCBI Taxonomy" id="1117311"/>
    <lineage>
        <taxon>Eukaryota</taxon>
        <taxon>Fungi</taxon>
        <taxon>Fungi incertae sedis</taxon>
        <taxon>Mucoromycota</taxon>
        <taxon>Glomeromycotina</taxon>
        <taxon>Glomeromycetes</taxon>
        <taxon>Glomerales</taxon>
        <taxon>Glomeraceae</taxon>
        <taxon>Funneliformis</taxon>
    </lineage>
</organism>
<dbReference type="InterPro" id="IPR029063">
    <property type="entry name" value="SAM-dependent_MTases_sf"/>
</dbReference>